<sequence>MKFFLTLIFTLTTLFIQAQYNKEYEFVDVIPHWQKGDVFRYTQIENEYQIVKKDTLNKKNKQFDLVVSILDSTKNSYTVEWKMTPDFSQIPVSLQEDFKTKLGSQRFVYRTSENGVFEDLLNFDEIVSYNKKLVEIMGESIPKEMDRDAFKAALEKVFGNEEVTAQLITSKINTFHLFFGHKIKKNKSSNSKFESVNPVTKNKIIYNRMIELENYSEEDQVYTLYGETFPVEKNLIDEIKSTLETIISKQVKDMDKIRNFDYISKVFQASHDSGIIIYQMKRDFIEVDDQEIIKELEFVLK</sequence>
<dbReference type="RefSeq" id="WP_194183774.1">
    <property type="nucleotide sequence ID" value="NZ_JADGIK010000010.1"/>
</dbReference>
<dbReference type="AlphaFoldDB" id="A0A8J7FR00"/>
<comment type="caution">
    <text evidence="1">The sequence shown here is derived from an EMBL/GenBank/DDBJ whole genome shotgun (WGS) entry which is preliminary data.</text>
</comment>
<keyword evidence="2" id="KW-1185">Reference proteome</keyword>
<dbReference type="EMBL" id="JADGIK010000010">
    <property type="protein sequence ID" value="MBF0598214.1"/>
    <property type="molecule type" value="Genomic_DNA"/>
</dbReference>
<gene>
    <name evidence="1" type="ORF">IM532_12320</name>
</gene>
<proteinExistence type="predicted"/>
<evidence type="ECO:0000313" key="1">
    <source>
        <dbReference type="EMBL" id="MBF0598214.1"/>
    </source>
</evidence>
<accession>A0A8J7FR00</accession>
<dbReference type="Proteomes" id="UP000608754">
    <property type="component" value="Unassembled WGS sequence"/>
</dbReference>
<name>A0A8J7FR00_9FLAO</name>
<reference evidence="1" key="1">
    <citation type="submission" date="2020-10" db="EMBL/GenBank/DDBJ databases">
        <authorList>
            <person name="Lu T."/>
            <person name="Wang Q."/>
            <person name="Han X."/>
        </authorList>
    </citation>
    <scope>NUCLEOTIDE SEQUENCE</scope>
    <source>
        <strain evidence="1">WQ 117</strain>
    </source>
</reference>
<organism evidence="1 2">
    <name type="scientific">Faecalibacter rhinopitheci</name>
    <dbReference type="NCBI Taxonomy" id="2779678"/>
    <lineage>
        <taxon>Bacteria</taxon>
        <taxon>Pseudomonadati</taxon>
        <taxon>Bacteroidota</taxon>
        <taxon>Flavobacteriia</taxon>
        <taxon>Flavobacteriales</taxon>
        <taxon>Weeksellaceae</taxon>
        <taxon>Faecalibacter</taxon>
    </lineage>
</organism>
<evidence type="ECO:0000313" key="2">
    <source>
        <dbReference type="Proteomes" id="UP000608754"/>
    </source>
</evidence>
<protein>
    <submittedName>
        <fullName evidence="1">Uncharacterized protein</fullName>
    </submittedName>
</protein>